<dbReference type="EMBL" id="AXCM01022927">
    <property type="status" value="NOT_ANNOTATED_CDS"/>
    <property type="molecule type" value="Genomic_DNA"/>
</dbReference>
<evidence type="ECO:0000313" key="1">
    <source>
        <dbReference type="EnsemblMetazoa" id="ACUA019301-PA"/>
    </source>
</evidence>
<organism evidence="1 2">
    <name type="scientific">Anopheles culicifacies</name>
    <dbReference type="NCBI Taxonomy" id="139723"/>
    <lineage>
        <taxon>Eukaryota</taxon>
        <taxon>Metazoa</taxon>
        <taxon>Ecdysozoa</taxon>
        <taxon>Arthropoda</taxon>
        <taxon>Hexapoda</taxon>
        <taxon>Insecta</taxon>
        <taxon>Pterygota</taxon>
        <taxon>Neoptera</taxon>
        <taxon>Endopterygota</taxon>
        <taxon>Diptera</taxon>
        <taxon>Nematocera</taxon>
        <taxon>Culicoidea</taxon>
        <taxon>Culicidae</taxon>
        <taxon>Anophelinae</taxon>
        <taxon>Anopheles</taxon>
        <taxon>culicifacies species complex</taxon>
    </lineage>
</organism>
<keyword evidence="2" id="KW-1185">Reference proteome</keyword>
<dbReference type="Proteomes" id="UP000075883">
    <property type="component" value="Unassembled WGS sequence"/>
</dbReference>
<dbReference type="VEuPathDB" id="VectorBase:ACUA019301"/>
<dbReference type="EnsemblMetazoa" id="ACUA019301-RA">
    <property type="protein sequence ID" value="ACUA019301-PA"/>
    <property type="gene ID" value="ACUA019301"/>
</dbReference>
<reference evidence="1" key="2">
    <citation type="submission" date="2020-05" db="UniProtKB">
        <authorList>
            <consortium name="EnsemblMetazoa"/>
        </authorList>
    </citation>
    <scope>IDENTIFICATION</scope>
    <source>
        <strain evidence="1">A-37</strain>
    </source>
</reference>
<evidence type="ECO:0000313" key="2">
    <source>
        <dbReference type="Proteomes" id="UP000075883"/>
    </source>
</evidence>
<reference evidence="2" key="1">
    <citation type="submission" date="2013-09" db="EMBL/GenBank/DDBJ databases">
        <title>The Genome Sequence of Anopheles culicifacies species A.</title>
        <authorList>
            <consortium name="The Broad Institute Genomics Platform"/>
            <person name="Neafsey D.E."/>
            <person name="Besansky N."/>
            <person name="Howell P."/>
            <person name="Walton C."/>
            <person name="Young S.K."/>
            <person name="Zeng Q."/>
            <person name="Gargeya S."/>
            <person name="Fitzgerald M."/>
            <person name="Haas B."/>
            <person name="Abouelleil A."/>
            <person name="Allen A.W."/>
            <person name="Alvarado L."/>
            <person name="Arachchi H.M."/>
            <person name="Berlin A.M."/>
            <person name="Chapman S.B."/>
            <person name="Gainer-Dewar J."/>
            <person name="Goldberg J."/>
            <person name="Griggs A."/>
            <person name="Gujja S."/>
            <person name="Hansen M."/>
            <person name="Howarth C."/>
            <person name="Imamovic A."/>
            <person name="Ireland A."/>
            <person name="Larimer J."/>
            <person name="McCowan C."/>
            <person name="Murphy C."/>
            <person name="Pearson M."/>
            <person name="Poon T.W."/>
            <person name="Priest M."/>
            <person name="Roberts A."/>
            <person name="Saif S."/>
            <person name="Shea T."/>
            <person name="Sisk P."/>
            <person name="Sykes S."/>
            <person name="Wortman J."/>
            <person name="Nusbaum C."/>
            <person name="Birren B."/>
        </authorList>
    </citation>
    <scope>NUCLEOTIDE SEQUENCE [LARGE SCALE GENOMIC DNA]</scope>
    <source>
        <strain evidence="2">A-37</strain>
    </source>
</reference>
<proteinExistence type="predicted"/>
<dbReference type="AlphaFoldDB" id="A0A182MIU1"/>
<name>A0A182MIU1_9DIPT</name>
<sequence>MDSSLHSSKRSGQFYRQIQRRSAEQVVVEEGESSQMPTVRENYRIFESEDTEIVPDEADVLEDVNFLDEPSDEELNFTDSSVEDCLRFWALKSNAVHSSINIILKIFRAKTELLLPKDARTLLRTNQANNEIVSIGGGKYWYNGVEKCLQTTIR</sequence>
<accession>A0A182MIU1</accession>
<protein>
    <submittedName>
        <fullName evidence="1">Uncharacterized protein</fullName>
    </submittedName>
</protein>